<accession>A0A420ZBC2</accession>
<feature type="region of interest" description="Disordered" evidence="1">
    <location>
        <begin position="25"/>
        <end position="60"/>
    </location>
</feature>
<sequence length="141" mass="15897">MAIEDYLSDYWQKWRSYRRKYEPRAASSGGVLPPLPSVSTQQPATPGPQPLVPEAVPKPHWSAPIYPPPIDPLLGQQLYQPKSITLLRKQQAARAGAQAGSPINVKDIYDVLPLNLYWSDVAAQRYMEAKREDTRNQLMQA</sequence>
<reference evidence="2 3" key="1">
    <citation type="submission" date="2018-06" db="EMBL/GenBank/DDBJ databases">
        <title>Extensive metabolic versatility and redundancy in microbially diverse, dynamic hydrothermal sediments.</title>
        <authorList>
            <person name="Dombrowski N."/>
            <person name="Teske A."/>
            <person name="Baker B.J."/>
        </authorList>
    </citation>
    <scope>NUCLEOTIDE SEQUENCE [LARGE SCALE GENOMIC DNA]</scope>
    <source>
        <strain evidence="2">B79_G16</strain>
    </source>
</reference>
<proteinExistence type="predicted"/>
<protein>
    <submittedName>
        <fullName evidence="2">Uncharacterized protein</fullName>
    </submittedName>
</protein>
<dbReference type="EMBL" id="QMNG01000084">
    <property type="protein sequence ID" value="RLC36110.1"/>
    <property type="molecule type" value="Genomic_DNA"/>
</dbReference>
<name>A0A420ZBC2_UNCK3</name>
<dbReference type="Proteomes" id="UP000281261">
    <property type="component" value="Unassembled WGS sequence"/>
</dbReference>
<feature type="non-terminal residue" evidence="2">
    <location>
        <position position="141"/>
    </location>
</feature>
<gene>
    <name evidence="2" type="ORF">DRH29_05210</name>
</gene>
<comment type="caution">
    <text evidence="2">The sequence shown here is derived from an EMBL/GenBank/DDBJ whole genome shotgun (WGS) entry which is preliminary data.</text>
</comment>
<evidence type="ECO:0000313" key="2">
    <source>
        <dbReference type="EMBL" id="RLC36110.1"/>
    </source>
</evidence>
<evidence type="ECO:0000313" key="3">
    <source>
        <dbReference type="Proteomes" id="UP000281261"/>
    </source>
</evidence>
<dbReference type="AlphaFoldDB" id="A0A420ZBC2"/>
<evidence type="ECO:0000256" key="1">
    <source>
        <dbReference type="SAM" id="MobiDB-lite"/>
    </source>
</evidence>
<organism evidence="2 3">
    <name type="scientific">candidate division Kazan bacterium</name>
    <dbReference type="NCBI Taxonomy" id="2202143"/>
    <lineage>
        <taxon>Bacteria</taxon>
        <taxon>Bacteria division Kazan-3B-28</taxon>
    </lineage>
</organism>